<evidence type="ECO:0000256" key="10">
    <source>
        <dbReference type="SAM" id="Phobius"/>
    </source>
</evidence>
<dbReference type="InterPro" id="IPR005829">
    <property type="entry name" value="Sugar_transporter_CS"/>
</dbReference>
<comment type="subcellular location">
    <subcellularLocation>
        <location evidence="1">Cell membrane</location>
        <topology evidence="1">Multi-pass membrane protein</topology>
    </subcellularLocation>
</comment>
<evidence type="ECO:0000256" key="8">
    <source>
        <dbReference type="ARBA" id="ARBA00023136"/>
    </source>
</evidence>
<evidence type="ECO:0000256" key="6">
    <source>
        <dbReference type="ARBA" id="ARBA00022847"/>
    </source>
</evidence>
<feature type="transmembrane region" description="Helical" evidence="10">
    <location>
        <begin position="399"/>
        <end position="420"/>
    </location>
</feature>
<keyword evidence="3" id="KW-0813">Transport</keyword>
<feature type="transmembrane region" description="Helical" evidence="10">
    <location>
        <begin position="111"/>
        <end position="131"/>
    </location>
</feature>
<gene>
    <name evidence="12" type="ORF">Rhow_009022</name>
</gene>
<keyword evidence="4" id="KW-1003">Cell membrane</keyword>
<evidence type="ECO:0000256" key="3">
    <source>
        <dbReference type="ARBA" id="ARBA00022448"/>
    </source>
</evidence>
<dbReference type="Proteomes" id="UP000287519">
    <property type="component" value="Unassembled WGS sequence"/>
</dbReference>
<feature type="compositionally biased region" description="Polar residues" evidence="9">
    <location>
        <begin position="437"/>
        <end position="451"/>
    </location>
</feature>
<evidence type="ECO:0000256" key="7">
    <source>
        <dbReference type="ARBA" id="ARBA00022989"/>
    </source>
</evidence>
<feature type="transmembrane region" description="Helical" evidence="10">
    <location>
        <begin position="52"/>
        <end position="75"/>
    </location>
</feature>
<dbReference type="PANTHER" id="PTHR43528:SF1">
    <property type="entry name" value="ALPHA-KETOGLUTARATE PERMEASE"/>
    <property type="match status" value="1"/>
</dbReference>
<feature type="transmembrane region" description="Helical" evidence="10">
    <location>
        <begin position="187"/>
        <end position="206"/>
    </location>
</feature>
<dbReference type="PROSITE" id="PS00217">
    <property type="entry name" value="SUGAR_TRANSPORT_2"/>
    <property type="match status" value="1"/>
</dbReference>
<evidence type="ECO:0000313" key="13">
    <source>
        <dbReference type="Proteomes" id="UP000287519"/>
    </source>
</evidence>
<feature type="compositionally biased region" description="Basic and acidic residues" evidence="9">
    <location>
        <begin position="427"/>
        <end position="436"/>
    </location>
</feature>
<keyword evidence="5 10" id="KW-0812">Transmembrane</keyword>
<dbReference type="PROSITE" id="PS50850">
    <property type="entry name" value="MFS"/>
    <property type="match status" value="1"/>
</dbReference>
<feature type="transmembrane region" description="Helical" evidence="10">
    <location>
        <begin position="332"/>
        <end position="360"/>
    </location>
</feature>
<evidence type="ECO:0000313" key="12">
    <source>
        <dbReference type="EMBL" id="GCE44601.1"/>
    </source>
</evidence>
<feature type="transmembrane region" description="Helical" evidence="10">
    <location>
        <begin position="307"/>
        <end position="326"/>
    </location>
</feature>
<organism evidence="12 13">
    <name type="scientific">Rhodococcus wratislaviensis</name>
    <name type="common">Tsukamurella wratislaviensis</name>
    <dbReference type="NCBI Taxonomy" id="44752"/>
    <lineage>
        <taxon>Bacteria</taxon>
        <taxon>Bacillati</taxon>
        <taxon>Actinomycetota</taxon>
        <taxon>Actinomycetes</taxon>
        <taxon>Mycobacteriales</taxon>
        <taxon>Nocardiaceae</taxon>
        <taxon>Rhodococcus</taxon>
    </lineage>
</organism>
<dbReference type="SUPFAM" id="SSF103473">
    <property type="entry name" value="MFS general substrate transporter"/>
    <property type="match status" value="1"/>
</dbReference>
<name>A0A402CLZ3_RHOWR</name>
<feature type="region of interest" description="Disordered" evidence="9">
    <location>
        <begin position="427"/>
        <end position="451"/>
    </location>
</feature>
<keyword evidence="7 10" id="KW-1133">Transmembrane helix</keyword>
<feature type="transmembrane region" description="Helical" evidence="10">
    <location>
        <begin position="372"/>
        <end position="393"/>
    </location>
</feature>
<feature type="domain" description="Major facilitator superfamily (MFS) profile" evidence="11">
    <location>
        <begin position="15"/>
        <end position="424"/>
    </location>
</feature>
<feature type="transmembrane region" description="Helical" evidence="10">
    <location>
        <begin position="240"/>
        <end position="263"/>
    </location>
</feature>
<keyword evidence="8 10" id="KW-0472">Membrane</keyword>
<keyword evidence="6" id="KW-0769">Symport</keyword>
<evidence type="ECO:0000259" key="11">
    <source>
        <dbReference type="PROSITE" id="PS50850"/>
    </source>
</evidence>
<proteinExistence type="inferred from homology"/>
<feature type="transmembrane region" description="Helical" evidence="10">
    <location>
        <begin position="152"/>
        <end position="175"/>
    </location>
</feature>
<comment type="similarity">
    <text evidence="2">Belongs to the major facilitator superfamily. Metabolite:H+ Symporter (MHS) family (TC 2.A.1.6) family.</text>
</comment>
<dbReference type="InterPro" id="IPR020846">
    <property type="entry name" value="MFS_dom"/>
</dbReference>
<dbReference type="PANTHER" id="PTHR43528">
    <property type="entry name" value="ALPHA-KETOGLUTARATE PERMEASE"/>
    <property type="match status" value="1"/>
</dbReference>
<dbReference type="GO" id="GO:0015293">
    <property type="term" value="F:symporter activity"/>
    <property type="evidence" value="ECO:0007669"/>
    <property type="project" value="UniProtKB-KW"/>
</dbReference>
<dbReference type="InterPro" id="IPR036259">
    <property type="entry name" value="MFS_trans_sf"/>
</dbReference>
<dbReference type="RefSeq" id="WP_124396164.1">
    <property type="nucleotide sequence ID" value="NZ_BHYM01000099.1"/>
</dbReference>
<evidence type="ECO:0000256" key="2">
    <source>
        <dbReference type="ARBA" id="ARBA00008240"/>
    </source>
</evidence>
<evidence type="ECO:0000256" key="9">
    <source>
        <dbReference type="SAM" id="MobiDB-lite"/>
    </source>
</evidence>
<dbReference type="GO" id="GO:0005886">
    <property type="term" value="C:plasma membrane"/>
    <property type="evidence" value="ECO:0007669"/>
    <property type="project" value="UniProtKB-SubCell"/>
</dbReference>
<dbReference type="Pfam" id="PF07690">
    <property type="entry name" value="MFS_1"/>
    <property type="match status" value="1"/>
</dbReference>
<comment type="caution">
    <text evidence="12">The sequence shown here is derived from an EMBL/GenBank/DDBJ whole genome shotgun (WGS) entry which is preliminary data.</text>
</comment>
<evidence type="ECO:0000256" key="5">
    <source>
        <dbReference type="ARBA" id="ARBA00022692"/>
    </source>
</evidence>
<feature type="transmembrane region" description="Helical" evidence="10">
    <location>
        <begin position="275"/>
        <end position="295"/>
    </location>
</feature>
<dbReference type="EMBL" id="BHYM01000099">
    <property type="protein sequence ID" value="GCE44601.1"/>
    <property type="molecule type" value="Genomic_DNA"/>
</dbReference>
<dbReference type="InterPro" id="IPR051084">
    <property type="entry name" value="H+-coupled_symporters"/>
</dbReference>
<keyword evidence="13" id="KW-1185">Reference proteome</keyword>
<sequence>MDTTKRTTPPDNKRAIAAGAIGNFIEWFDFVSYGALAAILAPRFFPSENSTVSVITLFATFALAFLFRPLGGFVFGLVGDRVGRRSALSASVMLMSLATVVIGSLPTVEAIGLWATVLIVLARCVQAFAAGGEWSGSVVYMVEFGDQRRRSFHASLTPTGAWLGAMAAVGVVSGLNAVFGQAAVDAWAWRVPFLLAAPLGLIGLYLRLRIRDTPEFEALKSADALESRPVREAFRSHKRALLLIFIGAATNATCGYILLTYMATYLTTTVGVSRSAALATNTIAIGVTAIATVLFGIAADRVGRKPVFIGSLLAQVVIVVPVFVVLSHGSVAGILIGQCVLGVAIGAAHAPFAVLCVELFPARVRYAASGVGYSIGSGVVGGLAPLVATALVAASGSAIAPAFYLGGVVLTAFVVFTALLPETRGLNESRTSDTRHSAGQSSTVRTTALTE</sequence>
<accession>A0A402CLZ3</accession>
<dbReference type="Gene3D" id="1.20.1250.20">
    <property type="entry name" value="MFS general substrate transporter like domains"/>
    <property type="match status" value="2"/>
</dbReference>
<feature type="transmembrane region" description="Helical" evidence="10">
    <location>
        <begin position="87"/>
        <end position="105"/>
    </location>
</feature>
<protein>
    <submittedName>
        <fullName evidence="12">L-Proline/Glycine betaine transporter ProP</fullName>
    </submittedName>
</protein>
<feature type="transmembrane region" description="Helical" evidence="10">
    <location>
        <begin position="15"/>
        <end position="40"/>
    </location>
</feature>
<dbReference type="AlphaFoldDB" id="A0A402CLZ3"/>
<evidence type="ECO:0000256" key="1">
    <source>
        <dbReference type="ARBA" id="ARBA00004651"/>
    </source>
</evidence>
<evidence type="ECO:0000256" key="4">
    <source>
        <dbReference type="ARBA" id="ARBA00022475"/>
    </source>
</evidence>
<dbReference type="InterPro" id="IPR011701">
    <property type="entry name" value="MFS"/>
</dbReference>
<reference evidence="12 13" key="1">
    <citation type="submission" date="2018-11" db="EMBL/GenBank/DDBJ databases">
        <title>Microbial catabolism of amino acid.</title>
        <authorList>
            <person name="Hibi M."/>
            <person name="Ogawa J."/>
        </authorList>
    </citation>
    <scope>NUCLEOTIDE SEQUENCE [LARGE SCALE GENOMIC DNA]</scope>
    <source>
        <strain evidence="12 13">C31-06</strain>
    </source>
</reference>